<evidence type="ECO:0000313" key="1">
    <source>
        <dbReference type="EMBL" id="CBW73889.1"/>
    </source>
</evidence>
<accession>E5AM12</accession>
<gene>
    <name evidence="1" type="ordered locus">RBRH_03206</name>
</gene>
<dbReference type="HOGENOM" id="CLU_2615281_0_0_4"/>
<dbReference type="KEGG" id="brh:RBRH_03206"/>
<protein>
    <submittedName>
        <fullName evidence="1">Uncharacterized protein</fullName>
    </submittedName>
</protein>
<dbReference type="Proteomes" id="UP000007437">
    <property type="component" value="Chromosome"/>
</dbReference>
<evidence type="ECO:0000313" key="2">
    <source>
        <dbReference type="Proteomes" id="UP000007437"/>
    </source>
</evidence>
<reference evidence="1 2" key="1">
    <citation type="journal article" date="2011" name="J. Bacteriol.">
        <title>Complete genome sequence of Burkholderia rhizoxinica, an endosymbiont of Rhizopus microsporus.</title>
        <authorList>
            <person name="Lackner G."/>
            <person name="Moebius N."/>
            <person name="Partida-Martinez L."/>
            <person name="Hertweck C."/>
        </authorList>
    </citation>
    <scope>NUCLEOTIDE SEQUENCE [LARGE SCALE GENOMIC DNA]</scope>
    <source>
        <strain evidence="2">DSM 19002 / CIP 109453 / HKI 454</strain>
    </source>
</reference>
<name>E5AM12_MYCRK</name>
<proteinExistence type="predicted"/>
<dbReference type="EMBL" id="FR687359">
    <property type="protein sequence ID" value="CBW73889.1"/>
    <property type="molecule type" value="Genomic_DNA"/>
</dbReference>
<dbReference type="STRING" id="882378.RBRH_03206"/>
<dbReference type="AlphaFoldDB" id="E5AM12"/>
<sequence length="78" mass="9027">MLCGTPTRHSRVSHRQRVLITNVDYKLHGNLLINCRRLPLLAAICRLIGLIYSRHVLPNVRSFSGECAENWTIFLNQR</sequence>
<organism evidence="1 2">
    <name type="scientific">Mycetohabitans rhizoxinica (strain DSM 19002 / CIP 109453 / HKI 454)</name>
    <name type="common">Paraburkholderia rhizoxinica</name>
    <dbReference type="NCBI Taxonomy" id="882378"/>
    <lineage>
        <taxon>Bacteria</taxon>
        <taxon>Pseudomonadati</taxon>
        <taxon>Pseudomonadota</taxon>
        <taxon>Betaproteobacteria</taxon>
        <taxon>Burkholderiales</taxon>
        <taxon>Burkholderiaceae</taxon>
        <taxon>Mycetohabitans</taxon>
    </lineage>
</organism>